<feature type="compositionally biased region" description="Basic and acidic residues" evidence="1">
    <location>
        <begin position="99"/>
        <end position="117"/>
    </location>
</feature>
<feature type="compositionally biased region" description="Polar residues" evidence="1">
    <location>
        <begin position="135"/>
        <end position="145"/>
    </location>
</feature>
<evidence type="ECO:0000313" key="3">
    <source>
        <dbReference type="Proteomes" id="UP001472866"/>
    </source>
</evidence>
<feature type="compositionally biased region" description="Basic and acidic residues" evidence="1">
    <location>
        <begin position="152"/>
        <end position="166"/>
    </location>
</feature>
<organism evidence="2 3">
    <name type="scientific">Chloropicon roscoffensis</name>
    <dbReference type="NCBI Taxonomy" id="1461544"/>
    <lineage>
        <taxon>Eukaryota</taxon>
        <taxon>Viridiplantae</taxon>
        <taxon>Chlorophyta</taxon>
        <taxon>Chloropicophyceae</taxon>
        <taxon>Chloropicales</taxon>
        <taxon>Chloropicaceae</taxon>
        <taxon>Chloropicon</taxon>
    </lineage>
</organism>
<name>A0AAX4PF54_9CHLO</name>
<feature type="region of interest" description="Disordered" evidence="1">
    <location>
        <begin position="1"/>
        <end position="189"/>
    </location>
</feature>
<accession>A0AAX4PF54</accession>
<evidence type="ECO:0008006" key="4">
    <source>
        <dbReference type="Google" id="ProtNLM"/>
    </source>
</evidence>
<protein>
    <recommendedName>
        <fullName evidence="4">Ribosome biogenesis protein NOP53</fullName>
    </recommendedName>
</protein>
<evidence type="ECO:0000313" key="2">
    <source>
        <dbReference type="EMBL" id="WZN64637.1"/>
    </source>
</evidence>
<sequence>MAARRLRSRSKGGEGGRPPPKRRHVKFDDDDGDGDGGEDEVPALEELAAADAKLDMEEEGTLPLLQVYDDGADPPSVSSDGDETDEAPQEVPMRRVKKAARETRRKETEARSGARKAEKAKRRSLHEKRAKQKLEQNALSASASLPQDLLEELAREQDQARRDRGRSTAQVESAPSQWDEEEEEEAGNLRVVVLPSGDGAGFEEPAAVLAGGERESAASFWDRSVAASSGAGWRDSNAAKGAHPQMVVQPRGALYGPHLNFAT</sequence>
<dbReference type="Proteomes" id="UP001472866">
    <property type="component" value="Chromosome 10"/>
</dbReference>
<dbReference type="AlphaFoldDB" id="A0AAX4PF54"/>
<feature type="compositionally biased region" description="Polar residues" evidence="1">
    <location>
        <begin position="167"/>
        <end position="176"/>
    </location>
</feature>
<keyword evidence="3" id="KW-1185">Reference proteome</keyword>
<feature type="compositionally biased region" description="Acidic residues" evidence="1">
    <location>
        <begin position="28"/>
        <end position="43"/>
    </location>
</feature>
<dbReference type="EMBL" id="CP151510">
    <property type="protein sequence ID" value="WZN64637.1"/>
    <property type="molecule type" value="Genomic_DNA"/>
</dbReference>
<gene>
    <name evidence="2" type="ORF">HKI87_10g61940</name>
</gene>
<evidence type="ECO:0000256" key="1">
    <source>
        <dbReference type="SAM" id="MobiDB-lite"/>
    </source>
</evidence>
<feature type="compositionally biased region" description="Basic residues" evidence="1">
    <location>
        <begin position="1"/>
        <end position="10"/>
    </location>
</feature>
<reference evidence="2 3" key="1">
    <citation type="submission" date="2024-03" db="EMBL/GenBank/DDBJ databases">
        <title>Complete genome sequence of the green alga Chloropicon roscoffensis RCC1871.</title>
        <authorList>
            <person name="Lemieux C."/>
            <person name="Pombert J.-F."/>
            <person name="Otis C."/>
            <person name="Turmel M."/>
        </authorList>
    </citation>
    <scope>NUCLEOTIDE SEQUENCE [LARGE SCALE GENOMIC DNA]</scope>
    <source>
        <strain evidence="2 3">RCC1871</strain>
    </source>
</reference>
<feature type="compositionally biased region" description="Basic residues" evidence="1">
    <location>
        <begin position="118"/>
        <end position="131"/>
    </location>
</feature>
<proteinExistence type="predicted"/>